<evidence type="ECO:0000256" key="5">
    <source>
        <dbReference type="ARBA" id="ARBA00022821"/>
    </source>
</evidence>
<dbReference type="SUPFAM" id="SSF52058">
    <property type="entry name" value="L domain-like"/>
    <property type="match status" value="1"/>
</dbReference>
<dbReference type="GO" id="GO:0002758">
    <property type="term" value="P:innate immune response-activating signaling pathway"/>
    <property type="evidence" value="ECO:0007669"/>
    <property type="project" value="UniProtKB-ARBA"/>
</dbReference>
<feature type="compositionally biased region" description="Polar residues" evidence="7">
    <location>
        <begin position="1065"/>
        <end position="1077"/>
    </location>
</feature>
<name>A0A7H4LBJ8_WHEAT</name>
<evidence type="ECO:0000256" key="3">
    <source>
        <dbReference type="ARBA" id="ARBA00022737"/>
    </source>
</evidence>
<dbReference type="InterPro" id="IPR027417">
    <property type="entry name" value="P-loop_NTPase"/>
</dbReference>
<dbReference type="InterPro" id="IPR041118">
    <property type="entry name" value="Rx_N"/>
</dbReference>
<dbReference type="FunFam" id="1.10.10.10:FF:000322">
    <property type="entry name" value="Probable disease resistance protein At1g63360"/>
    <property type="match status" value="1"/>
</dbReference>
<dbReference type="Proteomes" id="UP000280104">
    <property type="component" value="Chromosome II"/>
</dbReference>
<dbReference type="Pfam" id="PF23598">
    <property type="entry name" value="LRR_14"/>
    <property type="match status" value="1"/>
</dbReference>
<keyword evidence="5" id="KW-0611">Plant defense</keyword>
<keyword evidence="6" id="KW-0175">Coiled coil</keyword>
<dbReference type="GO" id="GO:0042742">
    <property type="term" value="P:defense response to bacterium"/>
    <property type="evidence" value="ECO:0007669"/>
    <property type="project" value="UniProtKB-ARBA"/>
</dbReference>
<dbReference type="Gene3D" id="1.20.5.4130">
    <property type="match status" value="1"/>
</dbReference>
<dbReference type="InterPro" id="IPR055414">
    <property type="entry name" value="LRR_R13L4/SHOC2-like"/>
</dbReference>
<dbReference type="Pfam" id="PF18052">
    <property type="entry name" value="Rx_N"/>
    <property type="match status" value="1"/>
</dbReference>
<proteinExistence type="inferred from homology"/>
<organism evidence="12 13">
    <name type="scientific">Triticum aestivum</name>
    <name type="common">Wheat</name>
    <dbReference type="NCBI Taxonomy" id="4565"/>
    <lineage>
        <taxon>Eukaryota</taxon>
        <taxon>Viridiplantae</taxon>
        <taxon>Streptophyta</taxon>
        <taxon>Embryophyta</taxon>
        <taxon>Tracheophyta</taxon>
        <taxon>Spermatophyta</taxon>
        <taxon>Magnoliopsida</taxon>
        <taxon>Liliopsida</taxon>
        <taxon>Poales</taxon>
        <taxon>Poaceae</taxon>
        <taxon>BOP clade</taxon>
        <taxon>Pooideae</taxon>
        <taxon>Triticodae</taxon>
        <taxon>Triticeae</taxon>
        <taxon>Triticinae</taxon>
        <taxon>Triticum</taxon>
    </lineage>
</organism>
<evidence type="ECO:0000256" key="7">
    <source>
        <dbReference type="SAM" id="MobiDB-lite"/>
    </source>
</evidence>
<evidence type="ECO:0000313" key="13">
    <source>
        <dbReference type="Proteomes" id="UP000280104"/>
    </source>
</evidence>
<protein>
    <submittedName>
        <fullName evidence="12">Uncharacterized protein</fullName>
    </submittedName>
</protein>
<dbReference type="GO" id="GO:0043531">
    <property type="term" value="F:ADP binding"/>
    <property type="evidence" value="ECO:0007669"/>
    <property type="project" value="InterPro"/>
</dbReference>
<dbReference type="InterPro" id="IPR042197">
    <property type="entry name" value="Apaf_helical"/>
</dbReference>
<dbReference type="PANTHER" id="PTHR23155">
    <property type="entry name" value="DISEASE RESISTANCE PROTEIN RP"/>
    <property type="match status" value="1"/>
</dbReference>
<feature type="region of interest" description="Disordered" evidence="7">
    <location>
        <begin position="901"/>
        <end position="1006"/>
    </location>
</feature>
<comment type="similarity">
    <text evidence="1">Belongs to the disease resistance NB-LRR family.</text>
</comment>
<keyword evidence="3" id="KW-0677">Repeat</keyword>
<dbReference type="FunFam" id="3.40.50.300:FF:001091">
    <property type="entry name" value="Probable disease resistance protein At1g61300"/>
    <property type="match status" value="1"/>
</dbReference>
<dbReference type="InterPro" id="IPR044974">
    <property type="entry name" value="Disease_R_plants"/>
</dbReference>
<dbReference type="Gene3D" id="3.80.10.10">
    <property type="entry name" value="Ribonuclease Inhibitor"/>
    <property type="match status" value="1"/>
</dbReference>
<sequence length="1123" mass="126363">MLLVTGVMGRLLLKLGDLLAGEYKLQKGVKEDIESLKKEMGSIHIALKEVAEVPRDRLNAQFKKWADELRELSYDMEDVVDNFLVCVEGSDPAPNSNKLKWLMEKMTGYFTKANGRHQIANDIKALKKLAQEVAARRARCQVSGAVVNPPSRCKVDPRMLALYKDQQELVGIEAGRVELTKRLVLGGEDVSNQQLKIVSIVGPGGLGKTTLAKAVYDSLQAQYVHKAFVPVGQKPEVNKVLKDILLELRVRASDVATLDERQLVEKVREQLQNVRYFIVIDDIWDLESWGTIKCALLDNNRGSRVITTTRIHEVAANTGDVYKLEPLSHDLSKALFYKRLFGGEENCPDDLPSEVTKKFIQKCGGVPLAIIAIASLLVGKRVEDWSMVYTSIGFGYGDTRDIDDMRRILLFSYDDLPCYLRPCLLHLSIFPEDALIMKETLIWMWVAEGFVSEERGRGLFEIGDGYFSALVNRSLILPVEKKGKNVIYACRVHDMVLDTICWLAKEEKFVTIVDGNEKYSSSESSVRRLAIQTRDDEQQNHLANTSMPKLRSCYASSCHKSMMPPLSSFQVLRVLDMKNCIFLENCHLKHLGRLHQLRYLSLEHTDISELPKDIGDLKFLQTLDLSYCKIKGLPQSTSSLRKLKRLRMVGEPLRNVGIAVPNWIGNLTSLEELSLKMSGEFSTFVEELGKLTELRVLDCHLRGSLDDRSKKTFVGSVCKLKKIQILHLEGLYGWSELEADTYWAGYRPPRELRDLSISTKFSRLPAWINSSLLPNLSKLKMQAYPMEERDVVNLWGLPELRSLKELWIRPGGMEFPDGAFPKLRSCGIDAPFWFQPGSMRSLECITFGTGRYLNKKDAVIDVDFIGTLGNLPSLRCVFADMDCWGGARASDVEKMEAAVRQAIDNHPNRPTLRLSRRGGDPIKEPASPLLDHNTGVGTSAQQEDNEESSSQLTEQEERRKYVRSPMKFTPTRRIPPRPQTKSPTTNAKPTTSLTLMQRRSAQSSTSTPAVLSLASVLACLPHHQRAQQPPVSVPLLRRSTRKRRRKNRRQTDRSSRPRNTKKPRTGQQRPCTQSSPLVLQKAVRPPPLRLLLLCPLDRGGGVGRALVASSPAAVLLTSVVPCF</sequence>
<dbReference type="PRINTS" id="PR00364">
    <property type="entry name" value="DISEASERSIST"/>
</dbReference>
<dbReference type="InterPro" id="IPR058922">
    <property type="entry name" value="WHD_DRP"/>
</dbReference>
<dbReference type="Gene3D" id="3.40.50.300">
    <property type="entry name" value="P-loop containing nucleotide triphosphate hydrolases"/>
    <property type="match status" value="1"/>
</dbReference>
<evidence type="ECO:0000259" key="10">
    <source>
        <dbReference type="Pfam" id="PF23559"/>
    </source>
</evidence>
<reference evidence="12 13" key="1">
    <citation type="submission" date="2018-05" db="EMBL/GenBank/DDBJ databases">
        <authorList>
            <person name="Thind KAUR A."/>
        </authorList>
    </citation>
    <scope>NUCLEOTIDE SEQUENCE [LARGE SCALE GENOMIC DNA]</scope>
</reference>
<feature type="region of interest" description="Disordered" evidence="7">
    <location>
        <begin position="1024"/>
        <end position="1080"/>
    </location>
</feature>
<dbReference type="InterPro" id="IPR032675">
    <property type="entry name" value="LRR_dom_sf"/>
</dbReference>
<dbReference type="Gene3D" id="1.10.8.430">
    <property type="entry name" value="Helical domain of apoptotic protease-activating factors"/>
    <property type="match status" value="1"/>
</dbReference>
<dbReference type="InterPro" id="IPR036388">
    <property type="entry name" value="WH-like_DNA-bd_sf"/>
</dbReference>
<dbReference type="CDD" id="cd14798">
    <property type="entry name" value="RX-CC_like"/>
    <property type="match status" value="1"/>
</dbReference>
<evidence type="ECO:0000259" key="11">
    <source>
        <dbReference type="Pfam" id="PF23598"/>
    </source>
</evidence>
<dbReference type="Pfam" id="PF00931">
    <property type="entry name" value="NB-ARC"/>
    <property type="match status" value="1"/>
</dbReference>
<dbReference type="Gene3D" id="1.10.10.10">
    <property type="entry name" value="Winged helix-like DNA-binding domain superfamily/Winged helix DNA-binding domain"/>
    <property type="match status" value="1"/>
</dbReference>
<feature type="compositionally biased region" description="Basic residues" evidence="7">
    <location>
        <begin position="1038"/>
        <end position="1048"/>
    </location>
</feature>
<keyword evidence="2" id="KW-0433">Leucine-rich repeat</keyword>
<dbReference type="AlphaFoldDB" id="A0A7H4LBJ8"/>
<dbReference type="EMBL" id="LS480641">
    <property type="protein sequence ID" value="SPT15986.1"/>
    <property type="molecule type" value="Genomic_DNA"/>
</dbReference>
<feature type="domain" description="Disease resistance R13L4/SHOC-2-like LRR" evidence="11">
    <location>
        <begin position="549"/>
        <end position="912"/>
    </location>
</feature>
<evidence type="ECO:0000256" key="6">
    <source>
        <dbReference type="ARBA" id="ARBA00023054"/>
    </source>
</evidence>
<gene>
    <name evidence="12" type="ORF">CAMPLR22A2D_LOCUS579</name>
</gene>
<accession>A0A7H4LBJ8</accession>
<dbReference type="GO" id="GO:0009626">
    <property type="term" value="P:plant-type hypersensitive response"/>
    <property type="evidence" value="ECO:0007669"/>
    <property type="project" value="UniProtKB-ARBA"/>
</dbReference>
<evidence type="ECO:0000256" key="2">
    <source>
        <dbReference type="ARBA" id="ARBA00022614"/>
    </source>
</evidence>
<keyword evidence="4" id="KW-0547">Nucleotide-binding</keyword>
<evidence type="ECO:0000256" key="4">
    <source>
        <dbReference type="ARBA" id="ARBA00022741"/>
    </source>
</evidence>
<dbReference type="SUPFAM" id="SSF52540">
    <property type="entry name" value="P-loop containing nucleoside triphosphate hydrolases"/>
    <property type="match status" value="1"/>
</dbReference>
<evidence type="ECO:0000256" key="1">
    <source>
        <dbReference type="ARBA" id="ARBA00008894"/>
    </source>
</evidence>
<dbReference type="Pfam" id="PF23559">
    <property type="entry name" value="WHD_DRP"/>
    <property type="match status" value="1"/>
</dbReference>
<feature type="domain" description="Disease resistance protein winged helix" evidence="10">
    <location>
        <begin position="429"/>
        <end position="498"/>
    </location>
</feature>
<evidence type="ECO:0000259" key="8">
    <source>
        <dbReference type="Pfam" id="PF00931"/>
    </source>
</evidence>
<evidence type="ECO:0000259" key="9">
    <source>
        <dbReference type="Pfam" id="PF18052"/>
    </source>
</evidence>
<dbReference type="InterPro" id="IPR002182">
    <property type="entry name" value="NB-ARC"/>
</dbReference>
<feature type="domain" description="Disease resistance N-terminal" evidence="9">
    <location>
        <begin position="7"/>
        <end position="94"/>
    </location>
</feature>
<dbReference type="InterPro" id="IPR038005">
    <property type="entry name" value="RX-like_CC"/>
</dbReference>
<feature type="compositionally biased region" description="Polar residues" evidence="7">
    <location>
        <begin position="981"/>
        <end position="1006"/>
    </location>
</feature>
<dbReference type="PANTHER" id="PTHR23155:SF1181">
    <property type="entry name" value="OS08G0170200 PROTEIN"/>
    <property type="match status" value="1"/>
</dbReference>
<evidence type="ECO:0000313" key="12">
    <source>
        <dbReference type="EMBL" id="SPT15986.1"/>
    </source>
</evidence>
<feature type="domain" description="NB-ARC" evidence="8">
    <location>
        <begin position="192"/>
        <end position="338"/>
    </location>
</feature>